<evidence type="ECO:0000313" key="6">
    <source>
        <dbReference type="EMBL" id="KAB7501327.1"/>
    </source>
</evidence>
<name>A0A5N5T551_9CRUS</name>
<dbReference type="CDD" id="cd18791">
    <property type="entry name" value="SF2_C_RHA"/>
    <property type="match status" value="1"/>
</dbReference>
<dbReference type="AlphaFoldDB" id="A0A5N5T551"/>
<dbReference type="PROSITE" id="PS51194">
    <property type="entry name" value="HELICASE_CTER"/>
    <property type="match status" value="1"/>
</dbReference>
<reference evidence="6 7" key="1">
    <citation type="journal article" date="2019" name="PLoS Biol.">
        <title>Sex chromosomes control vertical transmission of feminizing Wolbachia symbionts in an isopod.</title>
        <authorList>
            <person name="Becking T."/>
            <person name="Chebbi M.A."/>
            <person name="Giraud I."/>
            <person name="Moumen B."/>
            <person name="Laverre T."/>
            <person name="Caubet Y."/>
            <person name="Peccoud J."/>
            <person name="Gilbert C."/>
            <person name="Cordaux R."/>
        </authorList>
    </citation>
    <scope>NUCLEOTIDE SEQUENCE [LARGE SCALE GENOMIC DNA]</scope>
    <source>
        <strain evidence="6">ANa2</strain>
        <tissue evidence="6">Whole body excluding digestive tract and cuticle</tissue>
    </source>
</reference>
<dbReference type="FunFam" id="3.40.50.300:FF:000540">
    <property type="entry name" value="probable ATP-dependent RNA helicase DHX34"/>
    <property type="match status" value="1"/>
</dbReference>
<feature type="compositionally biased region" description="Basic residues" evidence="3">
    <location>
        <begin position="8"/>
        <end position="25"/>
    </location>
</feature>
<dbReference type="InterPro" id="IPR011709">
    <property type="entry name" value="DEAD-box_helicase_OB_fold"/>
</dbReference>
<proteinExistence type="predicted"/>
<feature type="domain" description="Helicase C-terminal" evidence="5">
    <location>
        <begin position="448"/>
        <end position="617"/>
    </location>
</feature>
<dbReference type="GO" id="GO:0016787">
    <property type="term" value="F:hydrolase activity"/>
    <property type="evidence" value="ECO:0007669"/>
    <property type="project" value="UniProtKB-KW"/>
</dbReference>
<dbReference type="OrthoDB" id="3363059at2759"/>
<dbReference type="InterPro" id="IPR007502">
    <property type="entry name" value="Helicase-assoc_dom"/>
</dbReference>
<dbReference type="Gene3D" id="3.40.50.300">
    <property type="entry name" value="P-loop containing nucleotide triphosphate hydrolases"/>
    <property type="match status" value="2"/>
</dbReference>
<keyword evidence="2 6" id="KW-0547">Nucleotide-binding</keyword>
<accession>A0A5N5T551</accession>
<evidence type="ECO:0000256" key="3">
    <source>
        <dbReference type="SAM" id="MobiDB-lite"/>
    </source>
</evidence>
<organism evidence="6 7">
    <name type="scientific">Armadillidium nasatum</name>
    <dbReference type="NCBI Taxonomy" id="96803"/>
    <lineage>
        <taxon>Eukaryota</taxon>
        <taxon>Metazoa</taxon>
        <taxon>Ecdysozoa</taxon>
        <taxon>Arthropoda</taxon>
        <taxon>Crustacea</taxon>
        <taxon>Multicrustacea</taxon>
        <taxon>Malacostraca</taxon>
        <taxon>Eumalacostraca</taxon>
        <taxon>Peracarida</taxon>
        <taxon>Isopoda</taxon>
        <taxon>Oniscidea</taxon>
        <taxon>Crinocheta</taxon>
        <taxon>Armadillidiidae</taxon>
        <taxon>Armadillidium</taxon>
    </lineage>
</organism>
<keyword evidence="7" id="KW-1185">Reference proteome</keyword>
<dbReference type="InterPro" id="IPR001650">
    <property type="entry name" value="Helicase_C-like"/>
</dbReference>
<feature type="region of interest" description="Disordered" evidence="3">
    <location>
        <begin position="1"/>
        <end position="44"/>
    </location>
</feature>
<dbReference type="SMART" id="SM00487">
    <property type="entry name" value="DEXDc"/>
    <property type="match status" value="1"/>
</dbReference>
<dbReference type="PANTHER" id="PTHR18934">
    <property type="entry name" value="ATP-DEPENDENT RNA HELICASE"/>
    <property type="match status" value="1"/>
</dbReference>
<evidence type="ECO:0000256" key="2">
    <source>
        <dbReference type="ARBA" id="ARBA00022806"/>
    </source>
</evidence>
<dbReference type="SMART" id="SM00490">
    <property type="entry name" value="HELICc"/>
    <property type="match status" value="1"/>
</dbReference>
<sequence>MGKDREKYKHHKHHSYNHQGKHHHNKEKESYSLKRKNDSYGDSVVKQKRAKINYIEVDNLSVDPNEAKCSKTKENIEKKHFLCEPSTKASYKCGSANSKEDSEEEIMFDFKDYMWQLDKLFFSDNDLIKKNSQEYKDFWKFLQKYQSLSRAKKIREMSSNDISKSDERQILSSTFELPLKFEKRYCINFALKNKEIEGLQKKLPPIDLEDTQTKRLSSKRLSEFKFILLLYLDFNQKQKYDKLKTIREAQNNLPIAEYKSQILDTIKNNSVTIIAGDTGCGKSTQLPQYLLASGYINIACTQPRRIACISLCKRVSFETLNEYGTSVGFQIRFEKTKTEHTKIVFLTEGLLLRQVAADPLLQQYNVIILDEIHERHLQTDFLLGVIKCLNVQRPDIKIILMYFMGKAPVIQIPGRLYPIDLKYFPISIVEKSSQSDKINPAPYIRILQLVDSSYPSNERGDLLIFLSGMKEITTVMEAAKIYAQQTNKWVILSLHSSLSISEQEKVFDLPPEGMRKCILSTNIAETSVTIDGVRFVVDSGKVKEMSFDPIHKMQKLKECNISQASAEQRKGRAGRTGPGVCFRLYSEEEYSSFAPYTNPEIKRVPLDSLILQMIAMGLPNIKLFPFIEPPPMECLDFSLKELKSHSAITTEETLTPIGQLLSQLPLDISLGKMLIMGSLFHQLGPVLSLTAAMSVQSPFTNRAYRDPDCVQLNKEFISSHGDPFTLLLVYREWLYVKTKGSEDSKRWARKRGFEEQRFYEITKLRQQFSQMLHESGIRSLVDDGDSKKHLTSSERAKRYGELYQLKQMKRTLHKLGPRKCQVLKVDHEGGVAEGNDDDRDVSLELKDLDFKIRYDDTKLHELYKESKLESFKDVLLLKVILCSGLYPNLAIADEHNNYKPGSEQLFHTVSKPFVVLHPNSVFSSDPEILQINQSDILNSSDFTERHPCSNKHHLLSFVSLLETNKPYLIQMLICPFMVFDNFIELKFADRIGAQNLLFEAVNLRIKWKELLELRVRASTPSIENQDKLSSISRKLERELSEGLLKLYLNEQFYSCKRLLAADVKLLFYGPGIRDVWGTNPFADDDDVPCEENVTKGGVYLTPFVTYNCLIDVKTNVTTITSYDSICPFCDAEIHLDTLERLNHMKKCSKNCKSSKDEKETDDNSSVINKKYYCDVCDKTFFISVRDVLKHKKSHASN</sequence>
<gene>
    <name evidence="6" type="primary">Dhx34</name>
    <name evidence="6" type="ORF">Anas_00423</name>
</gene>
<dbReference type="Gene3D" id="1.20.120.1080">
    <property type="match status" value="1"/>
</dbReference>
<feature type="domain" description="Helicase ATP-binding" evidence="4">
    <location>
        <begin position="263"/>
        <end position="401"/>
    </location>
</feature>
<dbReference type="InterPro" id="IPR027417">
    <property type="entry name" value="P-loop_NTPase"/>
</dbReference>
<dbReference type="GO" id="GO:0004386">
    <property type="term" value="F:helicase activity"/>
    <property type="evidence" value="ECO:0007669"/>
    <property type="project" value="UniProtKB-KW"/>
</dbReference>
<feature type="compositionally biased region" description="Basic and acidic residues" evidence="3">
    <location>
        <begin position="26"/>
        <end position="39"/>
    </location>
</feature>
<dbReference type="FunFam" id="3.40.50.300:FF:000725">
    <property type="entry name" value="probable ATP-dependent RNA helicase DHX34"/>
    <property type="match status" value="1"/>
</dbReference>
<dbReference type="Pfam" id="PF00271">
    <property type="entry name" value="Helicase_C"/>
    <property type="match status" value="1"/>
</dbReference>
<evidence type="ECO:0000313" key="7">
    <source>
        <dbReference type="Proteomes" id="UP000326759"/>
    </source>
</evidence>
<dbReference type="Pfam" id="PF07717">
    <property type="entry name" value="OB_NTP_bind"/>
    <property type="match status" value="1"/>
</dbReference>
<keyword evidence="1" id="KW-0378">Hydrolase</keyword>
<dbReference type="Proteomes" id="UP000326759">
    <property type="component" value="Unassembled WGS sequence"/>
</dbReference>
<dbReference type="InterPro" id="IPR056382">
    <property type="entry name" value="DHX34_Znf-C2H2"/>
</dbReference>
<dbReference type="PROSITE" id="PS51192">
    <property type="entry name" value="HELICASE_ATP_BIND_1"/>
    <property type="match status" value="1"/>
</dbReference>
<dbReference type="PANTHER" id="PTHR18934:SF221">
    <property type="entry name" value="ATP-DEPENDENT RNA HELICASE DHX34-RELATED"/>
    <property type="match status" value="1"/>
</dbReference>
<dbReference type="SMART" id="SM00847">
    <property type="entry name" value="HA2"/>
    <property type="match status" value="1"/>
</dbReference>
<evidence type="ECO:0000259" key="5">
    <source>
        <dbReference type="PROSITE" id="PS51194"/>
    </source>
</evidence>
<protein>
    <submittedName>
        <fullName evidence="6">Putative ATP-dependent RNA helicase DHX34</fullName>
    </submittedName>
</protein>
<dbReference type="Pfam" id="PF21010">
    <property type="entry name" value="HA2_C"/>
    <property type="match status" value="1"/>
</dbReference>
<keyword evidence="2 6" id="KW-0067">ATP-binding</keyword>
<dbReference type="EMBL" id="SEYY01010983">
    <property type="protein sequence ID" value="KAB7501327.1"/>
    <property type="molecule type" value="Genomic_DNA"/>
</dbReference>
<evidence type="ECO:0000259" key="4">
    <source>
        <dbReference type="PROSITE" id="PS51192"/>
    </source>
</evidence>
<keyword evidence="2 6" id="KW-0347">Helicase</keyword>
<evidence type="ECO:0000256" key="1">
    <source>
        <dbReference type="ARBA" id="ARBA00022801"/>
    </source>
</evidence>
<dbReference type="SUPFAM" id="SSF52540">
    <property type="entry name" value="P-loop containing nucleoside triphosphate hydrolases"/>
    <property type="match status" value="1"/>
</dbReference>
<dbReference type="GO" id="GO:0003723">
    <property type="term" value="F:RNA binding"/>
    <property type="evidence" value="ECO:0007669"/>
    <property type="project" value="TreeGrafter"/>
</dbReference>
<dbReference type="Pfam" id="PF24485">
    <property type="entry name" value="zf-C2H2_DHX34"/>
    <property type="match status" value="1"/>
</dbReference>
<dbReference type="InterPro" id="IPR014001">
    <property type="entry name" value="Helicase_ATP-bd"/>
</dbReference>
<comment type="caution">
    <text evidence="6">The sequence shown here is derived from an EMBL/GenBank/DDBJ whole genome shotgun (WGS) entry which is preliminary data.</text>
</comment>